<comment type="caution">
    <text evidence="3">The sequence shown here is derived from an EMBL/GenBank/DDBJ whole genome shotgun (WGS) entry which is preliminary data.</text>
</comment>
<feature type="compositionally biased region" description="Low complexity" evidence="1">
    <location>
        <begin position="33"/>
        <end position="53"/>
    </location>
</feature>
<feature type="region of interest" description="Disordered" evidence="1">
    <location>
        <begin position="33"/>
        <end position="57"/>
    </location>
</feature>
<dbReference type="EMBL" id="JBHSJC010000001">
    <property type="protein sequence ID" value="MFC4828724.1"/>
    <property type="molecule type" value="Genomic_DNA"/>
</dbReference>
<gene>
    <name evidence="3" type="ORF">ACFPER_08005</name>
</gene>
<evidence type="ECO:0000256" key="1">
    <source>
        <dbReference type="SAM" id="MobiDB-lite"/>
    </source>
</evidence>
<protein>
    <recommendedName>
        <fullName evidence="5">Lipoprotein</fullName>
    </recommendedName>
</protein>
<evidence type="ECO:0008006" key="5">
    <source>
        <dbReference type="Google" id="ProtNLM"/>
    </source>
</evidence>
<reference evidence="4" key="1">
    <citation type="journal article" date="2019" name="Int. J. Syst. Evol. Microbiol.">
        <title>The Global Catalogue of Microorganisms (GCM) 10K type strain sequencing project: providing services to taxonomists for standard genome sequencing and annotation.</title>
        <authorList>
            <consortium name="The Broad Institute Genomics Platform"/>
            <consortium name="The Broad Institute Genome Sequencing Center for Infectious Disease"/>
            <person name="Wu L."/>
            <person name="Ma J."/>
        </authorList>
    </citation>
    <scope>NUCLEOTIDE SEQUENCE [LARGE SCALE GENOMIC DNA]</scope>
    <source>
        <strain evidence="4">CGMCC 1.12192</strain>
    </source>
</reference>
<evidence type="ECO:0000256" key="2">
    <source>
        <dbReference type="SAM" id="SignalP"/>
    </source>
</evidence>
<evidence type="ECO:0000313" key="4">
    <source>
        <dbReference type="Proteomes" id="UP001595960"/>
    </source>
</evidence>
<proteinExistence type="predicted"/>
<dbReference type="RefSeq" id="WP_204391918.1">
    <property type="nucleotide sequence ID" value="NZ_JAFBBW010000001.1"/>
</dbReference>
<accession>A0ABV9R437</accession>
<feature type="chain" id="PRO_5045298591" description="Lipoprotein" evidence="2">
    <location>
        <begin position="23"/>
        <end position="170"/>
    </location>
</feature>
<organism evidence="3 4">
    <name type="scientific">Agromyces aurantiacus</name>
    <dbReference type="NCBI Taxonomy" id="165814"/>
    <lineage>
        <taxon>Bacteria</taxon>
        <taxon>Bacillati</taxon>
        <taxon>Actinomycetota</taxon>
        <taxon>Actinomycetes</taxon>
        <taxon>Micrococcales</taxon>
        <taxon>Microbacteriaceae</taxon>
        <taxon>Agromyces</taxon>
    </lineage>
</organism>
<evidence type="ECO:0000313" key="3">
    <source>
        <dbReference type="EMBL" id="MFC4828724.1"/>
    </source>
</evidence>
<name>A0ABV9R437_9MICO</name>
<dbReference type="PROSITE" id="PS51257">
    <property type="entry name" value="PROKAR_LIPOPROTEIN"/>
    <property type="match status" value="1"/>
</dbReference>
<keyword evidence="4" id="KW-1185">Reference proteome</keyword>
<keyword evidence="2" id="KW-0732">Signal</keyword>
<feature type="signal peptide" evidence="2">
    <location>
        <begin position="1"/>
        <end position="22"/>
    </location>
</feature>
<dbReference type="Proteomes" id="UP001595960">
    <property type="component" value="Unassembled WGS sequence"/>
</dbReference>
<sequence length="170" mass="16979">MTTRRRTIRPAAALAVPLLALALAGCAGLPVAPPASSGGPGSTDSTTSAPDAGGAEGQTVAQACDTLAAGMQELGQVDASNIQDDLVNDPEAALATIDAAESAILDATDAITNDEIRPYAEKAADATRTYFGIVRDAAEDPSGADYDGIQADLSEFTAAIVELQTACAAG</sequence>